<gene>
    <name evidence="1" type="ORF">ONZ43_g2607</name>
</gene>
<comment type="caution">
    <text evidence="1">The sequence shown here is derived from an EMBL/GenBank/DDBJ whole genome shotgun (WGS) entry which is preliminary data.</text>
</comment>
<dbReference type="EMBL" id="JAPESX010000546">
    <property type="protein sequence ID" value="KAJ8120770.1"/>
    <property type="molecule type" value="Genomic_DNA"/>
</dbReference>
<evidence type="ECO:0000313" key="2">
    <source>
        <dbReference type="Proteomes" id="UP001153334"/>
    </source>
</evidence>
<name>A0ACC2IZX3_9PEZI</name>
<keyword evidence="2" id="KW-1185">Reference proteome</keyword>
<evidence type="ECO:0000313" key="1">
    <source>
        <dbReference type="EMBL" id="KAJ8120770.1"/>
    </source>
</evidence>
<organism evidence="1 2">
    <name type="scientific">Nemania bipapillata</name>
    <dbReference type="NCBI Taxonomy" id="110536"/>
    <lineage>
        <taxon>Eukaryota</taxon>
        <taxon>Fungi</taxon>
        <taxon>Dikarya</taxon>
        <taxon>Ascomycota</taxon>
        <taxon>Pezizomycotina</taxon>
        <taxon>Sordariomycetes</taxon>
        <taxon>Xylariomycetidae</taxon>
        <taxon>Xylariales</taxon>
        <taxon>Xylariaceae</taxon>
        <taxon>Nemania</taxon>
    </lineage>
</organism>
<dbReference type="Proteomes" id="UP001153334">
    <property type="component" value="Unassembled WGS sequence"/>
</dbReference>
<accession>A0ACC2IZX3</accession>
<protein>
    <submittedName>
        <fullName evidence="1">Uncharacterized protein</fullName>
    </submittedName>
</protein>
<sequence>MLLTLSCGAVGLTLTVASRAYLLEPHWNPTLEEQALARIHRLGQTKEVTTVRLYMRNSFEEEVIKVQESKKQLANVLLLPHDDGSTGGNLETLHRLRSLL</sequence>
<reference evidence="1" key="1">
    <citation type="submission" date="2022-11" db="EMBL/GenBank/DDBJ databases">
        <title>Genome Sequence of Nemania bipapillata.</title>
        <authorList>
            <person name="Buettner E."/>
        </authorList>
    </citation>
    <scope>NUCLEOTIDE SEQUENCE</scope>
    <source>
        <strain evidence="1">CP14</strain>
    </source>
</reference>
<proteinExistence type="predicted"/>